<organism evidence="1 2">
    <name type="scientific">Selenomonas ruminantium</name>
    <dbReference type="NCBI Taxonomy" id="971"/>
    <lineage>
        <taxon>Bacteria</taxon>
        <taxon>Bacillati</taxon>
        <taxon>Bacillota</taxon>
        <taxon>Negativicutes</taxon>
        <taxon>Selenomonadales</taxon>
        <taxon>Selenomonadaceae</taxon>
        <taxon>Selenomonas</taxon>
    </lineage>
</organism>
<sequence length="69" mass="7890">MVLIIFMALAIVAWGAWLNSVREQLLNRLLEMQPHNSRWQSAKLSDEELDWVAAAGAQNVDKNPFKPKE</sequence>
<accession>A0A927WLV2</accession>
<reference evidence="1" key="1">
    <citation type="submission" date="2019-04" db="EMBL/GenBank/DDBJ databases">
        <title>Evolution of Biomass-Degrading Anaerobic Consortia Revealed by Metagenomics.</title>
        <authorList>
            <person name="Peng X."/>
        </authorList>
    </citation>
    <scope>NUCLEOTIDE SEQUENCE</scope>
    <source>
        <strain evidence="1">SIG240</strain>
    </source>
</reference>
<dbReference type="EMBL" id="SVBY01000015">
    <property type="protein sequence ID" value="MBE6092220.1"/>
    <property type="molecule type" value="Genomic_DNA"/>
</dbReference>
<evidence type="ECO:0000313" key="2">
    <source>
        <dbReference type="Proteomes" id="UP000761380"/>
    </source>
</evidence>
<comment type="caution">
    <text evidence="1">The sequence shown here is derived from an EMBL/GenBank/DDBJ whole genome shotgun (WGS) entry which is preliminary data.</text>
</comment>
<name>A0A927WLV2_SELRU</name>
<dbReference type="Proteomes" id="UP000761380">
    <property type="component" value="Unassembled WGS sequence"/>
</dbReference>
<proteinExistence type="predicted"/>
<evidence type="ECO:0000313" key="1">
    <source>
        <dbReference type="EMBL" id="MBE6092220.1"/>
    </source>
</evidence>
<dbReference type="AlphaFoldDB" id="A0A927WLV2"/>
<gene>
    <name evidence="1" type="ORF">E7201_03435</name>
</gene>
<protein>
    <submittedName>
        <fullName evidence="1">Uncharacterized protein</fullName>
    </submittedName>
</protein>